<evidence type="ECO:0000313" key="9">
    <source>
        <dbReference type="EMBL" id="OCX76498.1"/>
    </source>
</evidence>
<feature type="transmembrane region" description="Helical" evidence="8">
    <location>
        <begin position="57"/>
        <end position="78"/>
    </location>
</feature>
<feature type="transmembrane region" description="Helical" evidence="8">
    <location>
        <begin position="84"/>
        <end position="106"/>
    </location>
</feature>
<reference evidence="9" key="1">
    <citation type="journal article" date="2016" name="Int. J. Mol. Sci.">
        <title>Comparative genomics of the extreme acidophile Acidithiobacillus thiooxidans reveals intraspecific divergence and niche adaptation.</title>
        <authorList>
            <person name="Zhang X."/>
            <person name="Feng X."/>
            <person name="Tao J."/>
            <person name="Ma L."/>
            <person name="Xiao Y."/>
            <person name="Liang Y."/>
            <person name="Liu X."/>
            <person name="Yin H."/>
        </authorList>
    </citation>
    <scope>NUCLEOTIDE SEQUENCE [LARGE SCALE GENOMIC DNA]</scope>
    <source>
        <strain evidence="9">DXS-W</strain>
    </source>
</reference>
<sequence length="327" mass="34388">MTRIGRLPILFVALLLVSAGSLLIGRYPIPLSALGAAVSGTNPLLHALLIHVRLPEILAAVMIGAALSVSGSTFQALFMNPLVSPSILGVLSGAAFGAALGIVLGLPWGLAQVISFGFGLLAVLVALFISRLYPVNPVLMLVLGGIISGALFTALLTMVQYLANPYTQLPTIVYWLMGNLSGVRLSELRIMAIPIILAVLALTALGKTMNVLSMGDEEAHALGVSVHWARIWIIVIATIASALTVSLAGMIGWVGLIVPHIARFMVGPDNRLLIPASALMGGLFLVIADDISRTVFPVEIPLGVVTDLVGIIAFVLVLHRLRKGWKV</sequence>
<dbReference type="GO" id="GO:0005886">
    <property type="term" value="C:plasma membrane"/>
    <property type="evidence" value="ECO:0007669"/>
    <property type="project" value="UniProtKB-SubCell"/>
</dbReference>
<dbReference type="RefSeq" id="WP_065980195.1">
    <property type="nucleotide sequence ID" value="NZ_LWRY01000002.1"/>
</dbReference>
<dbReference type="OrthoDB" id="9055647at2"/>
<comment type="subcellular location">
    <subcellularLocation>
        <location evidence="1">Cell membrane</location>
        <topology evidence="1">Multi-pass membrane protein</topology>
    </subcellularLocation>
</comment>
<evidence type="ECO:0000256" key="4">
    <source>
        <dbReference type="ARBA" id="ARBA00022475"/>
    </source>
</evidence>
<proteinExistence type="inferred from homology"/>
<keyword evidence="4" id="KW-1003">Cell membrane</keyword>
<feature type="transmembrane region" description="Helical" evidence="8">
    <location>
        <begin position="270"/>
        <end position="288"/>
    </location>
</feature>
<accession>A0A1C2IKM8</accession>
<keyword evidence="6 8" id="KW-1133">Transmembrane helix</keyword>
<keyword evidence="7 8" id="KW-0472">Membrane</keyword>
<keyword evidence="5 8" id="KW-0812">Transmembrane</keyword>
<dbReference type="GO" id="GO:0033214">
    <property type="term" value="P:siderophore-iron import into cell"/>
    <property type="evidence" value="ECO:0007669"/>
    <property type="project" value="TreeGrafter"/>
</dbReference>
<feature type="transmembrane region" description="Helical" evidence="8">
    <location>
        <begin position="190"/>
        <end position="209"/>
    </location>
</feature>
<feature type="transmembrane region" description="Helical" evidence="8">
    <location>
        <begin position="229"/>
        <end position="258"/>
    </location>
</feature>
<keyword evidence="3" id="KW-0813">Transport</keyword>
<dbReference type="SUPFAM" id="SSF81345">
    <property type="entry name" value="ABC transporter involved in vitamin B12 uptake, BtuC"/>
    <property type="match status" value="1"/>
</dbReference>
<comment type="caution">
    <text evidence="9">The sequence shown here is derived from an EMBL/GenBank/DDBJ whole genome shotgun (WGS) entry which is preliminary data.</text>
</comment>
<evidence type="ECO:0000256" key="7">
    <source>
        <dbReference type="ARBA" id="ARBA00023136"/>
    </source>
</evidence>
<dbReference type="Pfam" id="PF01032">
    <property type="entry name" value="FecCD"/>
    <property type="match status" value="1"/>
</dbReference>
<dbReference type="FunFam" id="1.10.3470.10:FF:000001">
    <property type="entry name" value="Vitamin B12 ABC transporter permease BtuC"/>
    <property type="match status" value="1"/>
</dbReference>
<dbReference type="CDD" id="cd06550">
    <property type="entry name" value="TM_ABC_iron-siderophores_like"/>
    <property type="match status" value="1"/>
</dbReference>
<evidence type="ECO:0000313" key="10">
    <source>
        <dbReference type="Proteomes" id="UP000095008"/>
    </source>
</evidence>
<evidence type="ECO:0000256" key="2">
    <source>
        <dbReference type="ARBA" id="ARBA00007935"/>
    </source>
</evidence>
<organism evidence="9 10">
    <name type="scientific">Acidithiobacillus thiooxidans</name>
    <name type="common">Thiobacillus thiooxidans</name>
    <dbReference type="NCBI Taxonomy" id="930"/>
    <lineage>
        <taxon>Bacteria</taxon>
        <taxon>Pseudomonadati</taxon>
        <taxon>Pseudomonadota</taxon>
        <taxon>Acidithiobacillia</taxon>
        <taxon>Acidithiobacillales</taxon>
        <taxon>Acidithiobacillaceae</taxon>
        <taxon>Acidithiobacillus</taxon>
    </lineage>
</organism>
<dbReference type="InterPro" id="IPR037294">
    <property type="entry name" value="ABC_BtuC-like"/>
</dbReference>
<dbReference type="AlphaFoldDB" id="A0A1C2IKM8"/>
<feature type="transmembrane region" description="Helical" evidence="8">
    <location>
        <begin position="113"/>
        <end position="133"/>
    </location>
</feature>
<keyword evidence="10" id="KW-1185">Reference proteome</keyword>
<evidence type="ECO:0000256" key="6">
    <source>
        <dbReference type="ARBA" id="ARBA00022989"/>
    </source>
</evidence>
<evidence type="ECO:0000256" key="8">
    <source>
        <dbReference type="SAM" id="Phobius"/>
    </source>
</evidence>
<dbReference type="InterPro" id="IPR000522">
    <property type="entry name" value="ABC_transptr_permease_BtuC"/>
</dbReference>
<feature type="transmembrane region" description="Helical" evidence="8">
    <location>
        <begin position="139"/>
        <end position="159"/>
    </location>
</feature>
<gene>
    <name evidence="9" type="ORF">A6M23_00400</name>
</gene>
<evidence type="ECO:0000256" key="5">
    <source>
        <dbReference type="ARBA" id="ARBA00022692"/>
    </source>
</evidence>
<protein>
    <submittedName>
        <fullName evidence="9">ABC transporter permease</fullName>
    </submittedName>
</protein>
<name>A0A1C2IKM8_ACITH</name>
<dbReference type="PANTHER" id="PTHR30472">
    <property type="entry name" value="FERRIC ENTEROBACTIN TRANSPORT SYSTEM PERMEASE PROTEIN"/>
    <property type="match status" value="1"/>
</dbReference>
<dbReference type="Gene3D" id="1.10.3470.10">
    <property type="entry name" value="ABC transporter involved in vitamin B12 uptake, BtuC"/>
    <property type="match status" value="1"/>
</dbReference>
<feature type="transmembrane region" description="Helical" evidence="8">
    <location>
        <begin position="300"/>
        <end position="318"/>
    </location>
</feature>
<dbReference type="Proteomes" id="UP000095008">
    <property type="component" value="Unassembled WGS sequence"/>
</dbReference>
<evidence type="ECO:0000256" key="1">
    <source>
        <dbReference type="ARBA" id="ARBA00004651"/>
    </source>
</evidence>
<dbReference type="GO" id="GO:0022857">
    <property type="term" value="F:transmembrane transporter activity"/>
    <property type="evidence" value="ECO:0007669"/>
    <property type="project" value="InterPro"/>
</dbReference>
<comment type="similarity">
    <text evidence="2">Belongs to the binding-protein-dependent transport system permease family. FecCD subfamily.</text>
</comment>
<dbReference type="PANTHER" id="PTHR30472:SF70">
    <property type="entry name" value="MOLYBDATE IMPORT SYSTEM PERMEASE PROTEIN MOLB"/>
    <property type="match status" value="1"/>
</dbReference>
<dbReference type="EMBL" id="LWRY01000002">
    <property type="protein sequence ID" value="OCX76498.1"/>
    <property type="molecule type" value="Genomic_DNA"/>
</dbReference>
<evidence type="ECO:0000256" key="3">
    <source>
        <dbReference type="ARBA" id="ARBA00022448"/>
    </source>
</evidence>